<evidence type="ECO:0000259" key="3">
    <source>
        <dbReference type="PROSITE" id="PS50072"/>
    </source>
</evidence>
<dbReference type="InterPro" id="IPR044666">
    <property type="entry name" value="Cyclophilin_A-like"/>
</dbReference>
<dbReference type="AlphaFoldDB" id="A0ABD3QYS3"/>
<dbReference type="Gene3D" id="2.40.100.10">
    <property type="entry name" value="Cyclophilin-like"/>
    <property type="match status" value="1"/>
</dbReference>
<name>A0ABD3QYS3_9STRA</name>
<dbReference type="PANTHER" id="PTHR45625:SF6">
    <property type="entry name" value="SPLICEOSOME-ASSOCIATED PROTEIN CWC27 HOMOLOG"/>
    <property type="match status" value="1"/>
</dbReference>
<keyword evidence="5" id="KW-1185">Reference proteome</keyword>
<protein>
    <recommendedName>
        <fullName evidence="3">PPIase cyclophilin-type domain-containing protein</fullName>
    </recommendedName>
</protein>
<proteinExistence type="predicted"/>
<accession>A0ABD3QYS3</accession>
<comment type="caution">
    <text evidence="4">The sequence shown here is derived from an EMBL/GenBank/DDBJ whole genome shotgun (WGS) entry which is preliminary data.</text>
</comment>
<sequence length="359" mass="40552">MVPYHRCDAGLPGIVLYCPIPPTQHFLRAHNKINPCSVMKSSPKLLFCLALAFSSIGSSYVAAEEEIAEEEELRRITAVFVNEHPREEIELFWVNPELEEDDPERLIHEATLAPRGGSHHSETFESHEFAYEYNGEMHYIVADRPNANDEQLIVLNGADEGIRVRCEISLGSGKNSDYLDILVQPYWAPRGAVRFLELVRMGYYDGVVFNRVVPKFLIQFGIAKDYDTRTEVRDVAIWDDFDAEIAFEPGFVSYAGTGPDSRTAEIFIVMPGTSEEQLARFGKNDWETPFGFVEGDLQNLSKIYSGYGDMPPWGKGPDSQLIYAEDGYTTYLPKNFPLLDSIQTCYVVDEVGLYSAEEL</sequence>
<dbReference type="SUPFAM" id="SSF50891">
    <property type="entry name" value="Cyclophilin-like"/>
    <property type="match status" value="1"/>
</dbReference>
<evidence type="ECO:0000256" key="2">
    <source>
        <dbReference type="ARBA" id="ARBA00023242"/>
    </source>
</evidence>
<keyword evidence="2" id="KW-0539">Nucleus</keyword>
<gene>
    <name evidence="4" type="ORF">HJC23_009065</name>
</gene>
<evidence type="ECO:0000256" key="1">
    <source>
        <dbReference type="ARBA" id="ARBA00004123"/>
    </source>
</evidence>
<dbReference type="PANTHER" id="PTHR45625">
    <property type="entry name" value="PEPTIDYL-PROLYL CIS-TRANS ISOMERASE-RELATED"/>
    <property type="match status" value="1"/>
</dbReference>
<dbReference type="PROSITE" id="PS50072">
    <property type="entry name" value="CSA_PPIASE_2"/>
    <property type="match status" value="1"/>
</dbReference>
<dbReference type="Pfam" id="PF00160">
    <property type="entry name" value="Pro_isomerase"/>
    <property type="match status" value="1"/>
</dbReference>
<reference evidence="4 5" key="1">
    <citation type="journal article" date="2020" name="G3 (Bethesda)">
        <title>Improved Reference Genome for Cyclotella cryptica CCMP332, a Model for Cell Wall Morphogenesis, Salinity Adaptation, and Lipid Production in Diatoms (Bacillariophyta).</title>
        <authorList>
            <person name="Roberts W.R."/>
            <person name="Downey K.M."/>
            <person name="Ruck E.C."/>
            <person name="Traller J.C."/>
            <person name="Alverson A.J."/>
        </authorList>
    </citation>
    <scope>NUCLEOTIDE SEQUENCE [LARGE SCALE GENOMIC DNA]</scope>
    <source>
        <strain evidence="4 5">CCMP332</strain>
    </source>
</reference>
<dbReference type="InterPro" id="IPR029000">
    <property type="entry name" value="Cyclophilin-like_dom_sf"/>
</dbReference>
<organism evidence="4 5">
    <name type="scientific">Cyclotella cryptica</name>
    <dbReference type="NCBI Taxonomy" id="29204"/>
    <lineage>
        <taxon>Eukaryota</taxon>
        <taxon>Sar</taxon>
        <taxon>Stramenopiles</taxon>
        <taxon>Ochrophyta</taxon>
        <taxon>Bacillariophyta</taxon>
        <taxon>Coscinodiscophyceae</taxon>
        <taxon>Thalassiosirophycidae</taxon>
        <taxon>Stephanodiscales</taxon>
        <taxon>Stephanodiscaceae</taxon>
        <taxon>Cyclotella</taxon>
    </lineage>
</organism>
<dbReference type="InterPro" id="IPR002130">
    <property type="entry name" value="Cyclophilin-type_PPIase_dom"/>
</dbReference>
<feature type="domain" description="PPIase cyclophilin-type" evidence="3">
    <location>
        <begin position="188"/>
        <end position="328"/>
    </location>
</feature>
<dbReference type="GO" id="GO:0005634">
    <property type="term" value="C:nucleus"/>
    <property type="evidence" value="ECO:0007669"/>
    <property type="project" value="UniProtKB-SubCell"/>
</dbReference>
<dbReference type="Proteomes" id="UP001516023">
    <property type="component" value="Unassembled WGS sequence"/>
</dbReference>
<dbReference type="EMBL" id="JABMIG020000003">
    <property type="protein sequence ID" value="KAL3805358.1"/>
    <property type="molecule type" value="Genomic_DNA"/>
</dbReference>
<comment type="subcellular location">
    <subcellularLocation>
        <location evidence="1">Nucleus</location>
    </subcellularLocation>
</comment>
<evidence type="ECO:0000313" key="4">
    <source>
        <dbReference type="EMBL" id="KAL3805358.1"/>
    </source>
</evidence>
<evidence type="ECO:0000313" key="5">
    <source>
        <dbReference type="Proteomes" id="UP001516023"/>
    </source>
</evidence>